<dbReference type="STRING" id="1285928.SAMN04487894_109168"/>
<evidence type="ECO:0000256" key="2">
    <source>
        <dbReference type="ARBA" id="ARBA00022692"/>
    </source>
</evidence>
<accession>A0A1G6V2D3</accession>
<reference evidence="8" key="1">
    <citation type="submission" date="2016-10" db="EMBL/GenBank/DDBJ databases">
        <authorList>
            <person name="Varghese N."/>
            <person name="Submissions S."/>
        </authorList>
    </citation>
    <scope>NUCLEOTIDE SEQUENCE [LARGE SCALE GENOMIC DNA]</scope>
    <source>
        <strain evidence="8">DSM 25811 / CCM 8410 / LMG 26954 / E90</strain>
    </source>
</reference>
<dbReference type="PANTHER" id="PTHR30386">
    <property type="entry name" value="MEMBRANE FUSION SUBUNIT OF EMRAB-TOLC MULTIDRUG EFFLUX PUMP"/>
    <property type="match status" value="1"/>
</dbReference>
<dbReference type="GO" id="GO:0016020">
    <property type="term" value="C:membrane"/>
    <property type="evidence" value="ECO:0007669"/>
    <property type="project" value="UniProtKB-SubCell"/>
</dbReference>
<organism evidence="7 8">
    <name type="scientific">Niabella drilacis (strain DSM 25811 / CCM 8410 / CCUG 62505 / LMG 26954 / E90)</name>
    <dbReference type="NCBI Taxonomy" id="1285928"/>
    <lineage>
        <taxon>Bacteria</taxon>
        <taxon>Pseudomonadati</taxon>
        <taxon>Bacteroidota</taxon>
        <taxon>Chitinophagia</taxon>
        <taxon>Chitinophagales</taxon>
        <taxon>Chitinophagaceae</taxon>
        <taxon>Niabella</taxon>
    </lineage>
</organism>
<evidence type="ECO:0000313" key="7">
    <source>
        <dbReference type="EMBL" id="SDD47698.1"/>
    </source>
</evidence>
<evidence type="ECO:0000259" key="6">
    <source>
        <dbReference type="Pfam" id="PF26002"/>
    </source>
</evidence>
<keyword evidence="4 5" id="KW-0472">Membrane</keyword>
<comment type="subcellular location">
    <subcellularLocation>
        <location evidence="1">Membrane</location>
        <topology evidence="1">Single-pass membrane protein</topology>
    </subcellularLocation>
</comment>
<protein>
    <submittedName>
        <fullName evidence="7">HlyD family secretion protein</fullName>
    </submittedName>
</protein>
<evidence type="ECO:0000256" key="4">
    <source>
        <dbReference type="ARBA" id="ARBA00023136"/>
    </source>
</evidence>
<sequence length="447" mass="50950">MEPLENNTKDDTAEKYLGTERTEEVRDIIERMPAKFGLRISLIVIFIFLLLVLFGFIIRYPDIVKGQVTVNTSIAPVKLVANASGKIKLNIRNSQTPVQSEEVVAYIKNATSYDTLRMIKEILDTYNPNNKGNTNILSKLPSQVALGELTSKYYTFLSSMHQMANFKNDRLYDKQIASLQNLYQHQVNEEKNSIERIGINRDNLQYAEKFLKRDSQLFELRASSEASLDKSKMDYLNSRGQLSIAHSGQIEAAKQAQQTISKITEIDVQKSEKRKEVEITLLASFNDLMDNIALWEQKYLFKAPFKGRVQFLKFWTDDQFVQAQEPVFTIVPEAETPYGQVLLPAVGAGKVTVGQEVIIKLDDFPYNEYGSITGKVNTISLTTQTERTAQGDVEIYLVTVTFPNGLRTNYGKPIAFRHEAKGTAEIITRDRRLIERLFDNLKYALNR</sequence>
<dbReference type="AlphaFoldDB" id="A0A1G6V2D3"/>
<dbReference type="OrthoDB" id="7057889at2"/>
<name>A0A1G6V2D3_NIADE</name>
<keyword evidence="8" id="KW-1185">Reference proteome</keyword>
<dbReference type="InterPro" id="IPR058982">
    <property type="entry name" value="Beta-barrel_AprE"/>
</dbReference>
<dbReference type="PANTHER" id="PTHR30386:SF26">
    <property type="entry name" value="TRANSPORT PROTEIN COMB"/>
    <property type="match status" value="1"/>
</dbReference>
<dbReference type="PRINTS" id="PR01490">
    <property type="entry name" value="RTXTOXIND"/>
</dbReference>
<proteinExistence type="predicted"/>
<evidence type="ECO:0000256" key="1">
    <source>
        <dbReference type="ARBA" id="ARBA00004167"/>
    </source>
</evidence>
<keyword evidence="3 5" id="KW-1133">Transmembrane helix</keyword>
<dbReference type="Proteomes" id="UP000198757">
    <property type="component" value="Unassembled WGS sequence"/>
</dbReference>
<feature type="domain" description="AprE-like beta-barrel" evidence="6">
    <location>
        <begin position="348"/>
        <end position="404"/>
    </location>
</feature>
<gene>
    <name evidence="7" type="ORF">SAMN04487894_109168</name>
</gene>
<dbReference type="RefSeq" id="WP_090391302.1">
    <property type="nucleotide sequence ID" value="NZ_FMZO01000009.1"/>
</dbReference>
<evidence type="ECO:0000256" key="3">
    <source>
        <dbReference type="ARBA" id="ARBA00022989"/>
    </source>
</evidence>
<evidence type="ECO:0000313" key="8">
    <source>
        <dbReference type="Proteomes" id="UP000198757"/>
    </source>
</evidence>
<evidence type="ECO:0000256" key="5">
    <source>
        <dbReference type="SAM" id="Phobius"/>
    </source>
</evidence>
<dbReference type="Gene3D" id="2.40.30.170">
    <property type="match status" value="1"/>
</dbReference>
<dbReference type="Pfam" id="PF26002">
    <property type="entry name" value="Beta-barrel_AprE"/>
    <property type="match status" value="1"/>
</dbReference>
<dbReference type="EMBL" id="FMZO01000009">
    <property type="protein sequence ID" value="SDD47698.1"/>
    <property type="molecule type" value="Genomic_DNA"/>
</dbReference>
<dbReference type="InterPro" id="IPR050739">
    <property type="entry name" value="MFP"/>
</dbReference>
<feature type="transmembrane region" description="Helical" evidence="5">
    <location>
        <begin position="36"/>
        <end position="58"/>
    </location>
</feature>
<keyword evidence="2 5" id="KW-0812">Transmembrane</keyword>